<dbReference type="SUPFAM" id="SSF81631">
    <property type="entry name" value="PAP/OAS1 substrate-binding domain"/>
    <property type="match status" value="1"/>
</dbReference>
<dbReference type="GO" id="GO:0031123">
    <property type="term" value="P:RNA 3'-end processing"/>
    <property type="evidence" value="ECO:0007669"/>
    <property type="project" value="TreeGrafter"/>
</dbReference>
<dbReference type="PANTHER" id="PTHR12271">
    <property type="entry name" value="POLY A POLYMERASE CID PAP -RELATED"/>
    <property type="match status" value="1"/>
</dbReference>
<evidence type="ECO:0000256" key="15">
    <source>
        <dbReference type="SAM" id="MobiDB-lite"/>
    </source>
</evidence>
<keyword evidence="11" id="KW-0460">Magnesium</keyword>
<dbReference type="GO" id="GO:0010468">
    <property type="term" value="P:regulation of gene expression"/>
    <property type="evidence" value="ECO:0007669"/>
    <property type="project" value="UniProtKB-ARBA"/>
</dbReference>
<dbReference type="PANTHER" id="PTHR12271:SF40">
    <property type="entry name" value="POLY(A) RNA POLYMERASE GLD2"/>
    <property type="match status" value="1"/>
</dbReference>
<dbReference type="Proteomes" id="UP000694402">
    <property type="component" value="Unassembled WGS sequence"/>
</dbReference>
<evidence type="ECO:0000256" key="11">
    <source>
        <dbReference type="ARBA" id="ARBA00022842"/>
    </source>
</evidence>
<evidence type="ECO:0000256" key="3">
    <source>
        <dbReference type="ARBA" id="ARBA00004496"/>
    </source>
</evidence>
<evidence type="ECO:0000256" key="10">
    <source>
        <dbReference type="ARBA" id="ARBA00022840"/>
    </source>
</evidence>
<dbReference type="Pfam" id="PF22600">
    <property type="entry name" value="MTPAP-like_central"/>
    <property type="match status" value="1"/>
</dbReference>
<evidence type="ECO:0000256" key="7">
    <source>
        <dbReference type="ARBA" id="ARBA00022679"/>
    </source>
</evidence>
<evidence type="ECO:0000256" key="6">
    <source>
        <dbReference type="ARBA" id="ARBA00022664"/>
    </source>
</evidence>
<dbReference type="GeneTree" id="ENSGT00940000156640"/>
<dbReference type="EC" id="2.7.7.19" evidence="4"/>
<sequence length="552" mass="62196">MCATNTESNAFSLVCIATCMYLISLLCLSTTEIFHAGVLAYSHCVCSFHGRTLPAGPSDIPLYDWKPSPSTPPGPHASALANGRKRHSGDHSPYNLKRQHFSSPVPHYGSPPAVGTSPSVSRPGPRETQSTLIQHSPLSPQPSAPRMPPLWGENPRSSLQAYAKDKVSLRIMIIKHIMCSGFLFIQPGRLHSRSHGYTQTNRDDGKTGPSWKARVCISTNAVSCYVSQLSGQMVELFEACQQQSTDLERKELCRAQLQREIQRLFPLVRLYLAGSSLSGFGSRNSDADLCLVIQAAPVSVDQRNDAVYVLSLIQQLFYRLSYIERPQLIRAKVPILKFRDKVSGVEFDLNVNNTVGIRNTFLLRSYAYAERRVRPIILVVKRWARHHRINDASKGTLSSYTLVLMVLHYLQTLPEPVIPSLQNEYPECFSPSMDIHRVPEGPRDIPPYSSSNQASLGELLLGFLKYYTSVFRWDKQVISVREAKALPKSNSLEWRDKFICVEEPFDGTNTARAVHEKVKFDAIKAQFAESWQMLQLRRDLNFILPIRNTIQR</sequence>
<feature type="compositionally biased region" description="Pro residues" evidence="15">
    <location>
        <begin position="139"/>
        <end position="148"/>
    </location>
</feature>
<comment type="catalytic activity">
    <reaction evidence="14">
        <text>RNA(n) + ATP = RNA(n)-3'-adenine ribonucleotide + diphosphate</text>
        <dbReference type="Rhea" id="RHEA:11332"/>
        <dbReference type="Rhea" id="RHEA-COMP:14527"/>
        <dbReference type="Rhea" id="RHEA-COMP:17347"/>
        <dbReference type="ChEBI" id="CHEBI:30616"/>
        <dbReference type="ChEBI" id="CHEBI:33019"/>
        <dbReference type="ChEBI" id="CHEBI:140395"/>
        <dbReference type="ChEBI" id="CHEBI:173115"/>
        <dbReference type="EC" id="2.7.7.19"/>
    </reaction>
</comment>
<dbReference type="InterPro" id="IPR043519">
    <property type="entry name" value="NT_sf"/>
</dbReference>
<dbReference type="CDD" id="cd05402">
    <property type="entry name" value="NT_PAP_TUTase"/>
    <property type="match status" value="1"/>
</dbReference>
<comment type="similarity">
    <text evidence="13">Belongs to the DNA polymerase type-B-like family. GLD2 subfamily.</text>
</comment>
<dbReference type="AlphaFoldDB" id="A0A8C8LZG2"/>
<dbReference type="Ensembl" id="ENSOTST00005058658.2">
    <property type="protein sequence ID" value="ENSOTSP00005053841.2"/>
    <property type="gene ID" value="ENSOTSG00005026045.2"/>
</dbReference>
<dbReference type="GO" id="GO:1990817">
    <property type="term" value="F:poly(A) RNA polymerase activity"/>
    <property type="evidence" value="ECO:0007669"/>
    <property type="project" value="UniProtKB-EC"/>
</dbReference>
<evidence type="ECO:0000259" key="16">
    <source>
        <dbReference type="Pfam" id="PF03828"/>
    </source>
</evidence>
<gene>
    <name evidence="18" type="primary">tent2</name>
</gene>
<evidence type="ECO:0000259" key="17">
    <source>
        <dbReference type="Pfam" id="PF22600"/>
    </source>
</evidence>
<dbReference type="Gene3D" id="1.10.1410.10">
    <property type="match status" value="1"/>
</dbReference>
<name>A0A8C8LZG2_ONCTS</name>
<keyword evidence="10" id="KW-0067">ATP-binding</keyword>
<dbReference type="Gene3D" id="3.30.460.10">
    <property type="entry name" value="Beta Polymerase, domain 2"/>
    <property type="match status" value="1"/>
</dbReference>
<evidence type="ECO:0000313" key="19">
    <source>
        <dbReference type="Proteomes" id="UP000694402"/>
    </source>
</evidence>
<feature type="compositionally biased region" description="Polar residues" evidence="15">
    <location>
        <begin position="127"/>
        <end position="138"/>
    </location>
</feature>
<evidence type="ECO:0000256" key="9">
    <source>
        <dbReference type="ARBA" id="ARBA00022741"/>
    </source>
</evidence>
<organism evidence="18 19">
    <name type="scientific">Oncorhynchus tshawytscha</name>
    <name type="common">Chinook salmon</name>
    <name type="synonym">Salmo tshawytscha</name>
    <dbReference type="NCBI Taxonomy" id="74940"/>
    <lineage>
        <taxon>Eukaryota</taxon>
        <taxon>Metazoa</taxon>
        <taxon>Chordata</taxon>
        <taxon>Craniata</taxon>
        <taxon>Vertebrata</taxon>
        <taxon>Euteleostomi</taxon>
        <taxon>Actinopterygii</taxon>
        <taxon>Neopterygii</taxon>
        <taxon>Teleostei</taxon>
        <taxon>Protacanthopterygii</taxon>
        <taxon>Salmoniformes</taxon>
        <taxon>Salmonidae</taxon>
        <taxon>Salmoninae</taxon>
        <taxon>Oncorhynchus</taxon>
    </lineage>
</organism>
<feature type="region of interest" description="Disordered" evidence="15">
    <location>
        <begin position="64"/>
        <end position="152"/>
    </location>
</feature>
<dbReference type="FunFam" id="1.10.1410.10:FF:000007">
    <property type="entry name" value="poly(A) RNA polymerase GLD2 isoform X1"/>
    <property type="match status" value="1"/>
</dbReference>
<feature type="domain" description="PAP-associated" evidence="16">
    <location>
        <begin position="455"/>
        <end position="509"/>
    </location>
</feature>
<keyword evidence="19" id="KW-1185">Reference proteome</keyword>
<keyword evidence="9" id="KW-0547">Nucleotide-binding</keyword>
<dbReference type="GO" id="GO:0006397">
    <property type="term" value="P:mRNA processing"/>
    <property type="evidence" value="ECO:0007669"/>
    <property type="project" value="UniProtKB-KW"/>
</dbReference>
<accession>A0A8C8LZG2</accession>
<evidence type="ECO:0000256" key="14">
    <source>
        <dbReference type="ARBA" id="ARBA00048830"/>
    </source>
</evidence>
<reference evidence="18" key="1">
    <citation type="submission" date="2025-08" db="UniProtKB">
        <authorList>
            <consortium name="Ensembl"/>
        </authorList>
    </citation>
    <scope>IDENTIFICATION</scope>
</reference>
<reference evidence="18" key="2">
    <citation type="submission" date="2025-09" db="UniProtKB">
        <authorList>
            <consortium name="Ensembl"/>
        </authorList>
    </citation>
    <scope>IDENTIFICATION</scope>
</reference>
<comment type="cofactor">
    <cofactor evidence="2">
        <name>Mg(2+)</name>
        <dbReference type="ChEBI" id="CHEBI:18420"/>
    </cofactor>
</comment>
<keyword evidence="7" id="KW-0808">Transferase</keyword>
<evidence type="ECO:0000256" key="8">
    <source>
        <dbReference type="ARBA" id="ARBA00022723"/>
    </source>
</evidence>
<evidence type="ECO:0000256" key="5">
    <source>
        <dbReference type="ARBA" id="ARBA00022490"/>
    </source>
</evidence>
<feature type="domain" description="Poly(A) RNA polymerase mitochondrial-like central palm" evidence="17">
    <location>
        <begin position="229"/>
        <end position="367"/>
    </location>
</feature>
<keyword evidence="6" id="KW-0507">mRNA processing</keyword>
<comment type="subcellular location">
    <subcellularLocation>
        <location evidence="3">Cytoplasm</location>
    </subcellularLocation>
</comment>
<dbReference type="FunFam" id="3.30.460.10:FF:000022">
    <property type="entry name" value="poly(A) RNA polymerase GLD2 isoform X1"/>
    <property type="match status" value="1"/>
</dbReference>
<comment type="cofactor">
    <cofactor evidence="1">
        <name>Mn(2+)</name>
        <dbReference type="ChEBI" id="CHEBI:29035"/>
    </cofactor>
</comment>
<dbReference type="InterPro" id="IPR002058">
    <property type="entry name" value="PAP_assoc"/>
</dbReference>
<evidence type="ECO:0000256" key="13">
    <source>
        <dbReference type="ARBA" id="ARBA00038491"/>
    </source>
</evidence>
<dbReference type="SUPFAM" id="SSF81301">
    <property type="entry name" value="Nucleotidyltransferase"/>
    <property type="match status" value="1"/>
</dbReference>
<keyword evidence="8" id="KW-0479">Metal-binding</keyword>
<dbReference type="InterPro" id="IPR054708">
    <property type="entry name" value="MTPAP-like_central"/>
</dbReference>
<dbReference type="GO" id="GO:0005524">
    <property type="term" value="F:ATP binding"/>
    <property type="evidence" value="ECO:0007669"/>
    <property type="project" value="UniProtKB-KW"/>
</dbReference>
<dbReference type="Pfam" id="PF03828">
    <property type="entry name" value="PAP_assoc"/>
    <property type="match status" value="1"/>
</dbReference>
<evidence type="ECO:0000256" key="4">
    <source>
        <dbReference type="ARBA" id="ARBA00012388"/>
    </source>
</evidence>
<evidence type="ECO:0000256" key="2">
    <source>
        <dbReference type="ARBA" id="ARBA00001946"/>
    </source>
</evidence>
<evidence type="ECO:0000256" key="12">
    <source>
        <dbReference type="ARBA" id="ARBA00023211"/>
    </source>
</evidence>
<evidence type="ECO:0000256" key="1">
    <source>
        <dbReference type="ARBA" id="ARBA00001936"/>
    </source>
</evidence>
<dbReference type="GO" id="GO:0005737">
    <property type="term" value="C:cytoplasm"/>
    <property type="evidence" value="ECO:0007669"/>
    <property type="project" value="UniProtKB-SubCell"/>
</dbReference>
<keyword evidence="12" id="KW-0464">Manganese</keyword>
<evidence type="ECO:0000313" key="18">
    <source>
        <dbReference type="Ensembl" id="ENSOTSP00005053841.2"/>
    </source>
</evidence>
<keyword evidence="5" id="KW-0963">Cytoplasm</keyword>
<dbReference type="GO" id="GO:0046872">
    <property type="term" value="F:metal ion binding"/>
    <property type="evidence" value="ECO:0007669"/>
    <property type="project" value="UniProtKB-KW"/>
</dbReference>
<proteinExistence type="inferred from homology"/>
<protein>
    <recommendedName>
        <fullName evidence="4">polynucleotide adenylyltransferase</fullName>
        <ecNumber evidence="4">2.7.7.19</ecNumber>
    </recommendedName>
</protein>